<protein>
    <submittedName>
        <fullName evidence="1">Uncharacterized protein</fullName>
    </submittedName>
</protein>
<evidence type="ECO:0000313" key="1">
    <source>
        <dbReference type="EMBL" id="SVE56687.1"/>
    </source>
</evidence>
<sequence>MVFNRNELYTRFPWLMERNHSMIISADYDGLICAAFLHHHLNWKLEGYYDLNNIWISKKALHLKKNLIWVDLNILPRQGRAIGGHIISLSSDVPEGFQSSCNPNILAGITAGELKRKYPFSTLIYLLWLHNIEIKKTLLSRLLVLHSDAAWLK</sequence>
<dbReference type="EMBL" id="UINC01226272">
    <property type="protein sequence ID" value="SVE56687.1"/>
    <property type="molecule type" value="Genomic_DNA"/>
</dbReference>
<proteinExistence type="predicted"/>
<accession>A0A383EIK4</accession>
<dbReference type="AlphaFoldDB" id="A0A383EIK4"/>
<feature type="non-terminal residue" evidence="1">
    <location>
        <position position="153"/>
    </location>
</feature>
<gene>
    <name evidence="1" type="ORF">METZ01_LOCUS509541</name>
</gene>
<organism evidence="1">
    <name type="scientific">marine metagenome</name>
    <dbReference type="NCBI Taxonomy" id="408172"/>
    <lineage>
        <taxon>unclassified sequences</taxon>
        <taxon>metagenomes</taxon>
        <taxon>ecological metagenomes</taxon>
    </lineage>
</organism>
<reference evidence="1" key="1">
    <citation type="submission" date="2018-05" db="EMBL/GenBank/DDBJ databases">
        <authorList>
            <person name="Lanie J.A."/>
            <person name="Ng W.-L."/>
            <person name="Kazmierczak K.M."/>
            <person name="Andrzejewski T.M."/>
            <person name="Davidsen T.M."/>
            <person name="Wayne K.J."/>
            <person name="Tettelin H."/>
            <person name="Glass J.I."/>
            <person name="Rusch D."/>
            <person name="Podicherti R."/>
            <person name="Tsui H.-C.T."/>
            <person name="Winkler M.E."/>
        </authorList>
    </citation>
    <scope>NUCLEOTIDE SEQUENCE</scope>
</reference>
<name>A0A383EIK4_9ZZZZ</name>